<name>A0ABP8YF14_9MICO</name>
<gene>
    <name evidence="1" type="ORF">GCM10023198_59590</name>
</gene>
<reference evidence="2" key="1">
    <citation type="journal article" date="2019" name="Int. J. Syst. Evol. Microbiol.">
        <title>The Global Catalogue of Microorganisms (GCM) 10K type strain sequencing project: providing services to taxonomists for standard genome sequencing and annotation.</title>
        <authorList>
            <consortium name="The Broad Institute Genomics Platform"/>
            <consortium name="The Broad Institute Genome Sequencing Center for Infectious Disease"/>
            <person name="Wu L."/>
            <person name="Ma J."/>
        </authorList>
    </citation>
    <scope>NUCLEOTIDE SEQUENCE [LARGE SCALE GENOMIC DNA]</scope>
    <source>
        <strain evidence="2">JCM 17975</strain>
    </source>
</reference>
<protein>
    <submittedName>
        <fullName evidence="1">Uncharacterized protein</fullName>
    </submittedName>
</protein>
<organism evidence="1 2">
    <name type="scientific">Promicromonospora umidemergens</name>
    <dbReference type="NCBI Taxonomy" id="629679"/>
    <lineage>
        <taxon>Bacteria</taxon>
        <taxon>Bacillati</taxon>
        <taxon>Actinomycetota</taxon>
        <taxon>Actinomycetes</taxon>
        <taxon>Micrococcales</taxon>
        <taxon>Promicromonosporaceae</taxon>
        <taxon>Promicromonospora</taxon>
    </lineage>
</organism>
<proteinExistence type="predicted"/>
<dbReference type="EMBL" id="BAABHM010000043">
    <property type="protein sequence ID" value="GAA4726523.1"/>
    <property type="molecule type" value="Genomic_DNA"/>
</dbReference>
<comment type="caution">
    <text evidence="1">The sequence shown here is derived from an EMBL/GenBank/DDBJ whole genome shotgun (WGS) entry which is preliminary data.</text>
</comment>
<dbReference type="Proteomes" id="UP001500843">
    <property type="component" value="Unassembled WGS sequence"/>
</dbReference>
<evidence type="ECO:0000313" key="1">
    <source>
        <dbReference type="EMBL" id="GAA4726523.1"/>
    </source>
</evidence>
<keyword evidence="2" id="KW-1185">Reference proteome</keyword>
<evidence type="ECO:0000313" key="2">
    <source>
        <dbReference type="Proteomes" id="UP001500843"/>
    </source>
</evidence>
<sequence>MPSAHSGHSESSLSALCPTRAPESLVNPIAAQSVTERLGDVIDLLRHVRADWIEVLTVTPERVCLQPWHLDDGESIARALGLDHPIDQRMVNPGYTLWTGTWRGVEVQVRGALRAGVPVF</sequence>
<accession>A0ABP8YF14</accession>